<dbReference type="Proteomes" id="UP000431826">
    <property type="component" value="Unassembled WGS sequence"/>
</dbReference>
<name>A0A640UWM3_9ACTN</name>
<evidence type="ECO:0000259" key="1">
    <source>
        <dbReference type="Pfam" id="PF14279"/>
    </source>
</evidence>
<evidence type="ECO:0000313" key="2">
    <source>
        <dbReference type="EMBL" id="GFE38436.1"/>
    </source>
</evidence>
<dbReference type="EMBL" id="BLIR01000001">
    <property type="protein sequence ID" value="GFE38436.1"/>
    <property type="molecule type" value="Genomic_DNA"/>
</dbReference>
<reference evidence="2 3" key="1">
    <citation type="submission" date="2019-12" db="EMBL/GenBank/DDBJ databases">
        <title>Whole genome shotgun sequence of Streptomyces tubercidicus NBRC 13090.</title>
        <authorList>
            <person name="Ichikawa N."/>
            <person name="Kimura A."/>
            <person name="Kitahashi Y."/>
            <person name="Komaki H."/>
            <person name="Tamura T."/>
        </authorList>
    </citation>
    <scope>NUCLEOTIDE SEQUENCE [LARGE SCALE GENOMIC DNA]</scope>
    <source>
        <strain evidence="2 3">NBRC 13090</strain>
    </source>
</reference>
<dbReference type="OrthoDB" id="5184303at2"/>
<proteinExistence type="predicted"/>
<comment type="caution">
    <text evidence="2">The sequence shown here is derived from an EMBL/GenBank/DDBJ whole genome shotgun (WGS) entry which is preliminary data.</text>
</comment>
<feature type="domain" description="HNH endonuclease 5" evidence="1">
    <location>
        <begin position="3"/>
        <end position="53"/>
    </location>
</feature>
<evidence type="ECO:0000313" key="3">
    <source>
        <dbReference type="Proteomes" id="UP000431826"/>
    </source>
</evidence>
<dbReference type="GeneID" id="96284219"/>
<keyword evidence="3" id="KW-1185">Reference proteome</keyword>
<dbReference type="AlphaFoldDB" id="A0A640UWM3"/>
<organism evidence="2 3">
    <name type="scientific">Streptomyces tubercidicus</name>
    <dbReference type="NCBI Taxonomy" id="47759"/>
    <lineage>
        <taxon>Bacteria</taxon>
        <taxon>Bacillati</taxon>
        <taxon>Actinomycetota</taxon>
        <taxon>Actinomycetes</taxon>
        <taxon>Kitasatosporales</taxon>
        <taxon>Streptomycetaceae</taxon>
        <taxon>Streptomyces</taxon>
    </lineage>
</organism>
<dbReference type="RefSeq" id="WP_159744234.1">
    <property type="nucleotide sequence ID" value="NZ_BLIR01000001.1"/>
</dbReference>
<gene>
    <name evidence="2" type="ORF">Stube_31090</name>
</gene>
<sequence length="261" mass="28956">MLCLFCKKESGGSRSVEHIVPESLGNTTGTLPPGVVCDKCNNYFALKVEKPFLEDPTIVSLRFHQGVPSKKRRIPPLSGTLGPGLPVTVYRHLDGPTAGIIDTTTEAFRWMASSESKVVLSLPSPSDEWNEVLVSRFMAKAALESMASRLLDSPEGLSSLVDEVQFDPIREYARYGIGKLWPVSMRRIYEADKAWGASAGEVVQRVWEWGFLHTNRGEVYFVLALFGLEFSINLGGPVVEGYRMWLEENSGRSPLYPDGIE</sequence>
<protein>
    <recommendedName>
        <fullName evidence="1">HNH endonuclease 5 domain-containing protein</fullName>
    </recommendedName>
</protein>
<dbReference type="InterPro" id="IPR029471">
    <property type="entry name" value="HNH_5"/>
</dbReference>
<accession>A0A640UWM3</accession>
<dbReference type="Pfam" id="PF14279">
    <property type="entry name" value="HNH_5"/>
    <property type="match status" value="1"/>
</dbReference>